<dbReference type="SFLD" id="SFLDG00002">
    <property type="entry name" value="C1.7:_P-type_atpase_like"/>
    <property type="match status" value="1"/>
</dbReference>
<dbReference type="SUPFAM" id="SSF81665">
    <property type="entry name" value="Calcium ATPase, transmembrane domain M"/>
    <property type="match status" value="1"/>
</dbReference>
<keyword evidence="4" id="KW-0109">Calcium transport</keyword>
<reference evidence="17 18" key="1">
    <citation type="submission" date="2012-10" db="EMBL/GenBank/DDBJ databases">
        <authorList>
            <person name="Zafar N."/>
            <person name="Inman J."/>
            <person name="Hall N."/>
            <person name="Lorenzi H."/>
            <person name="Caler E."/>
        </authorList>
    </citation>
    <scope>NUCLEOTIDE SEQUENCE [LARGE SCALE GENOMIC DNA]</scope>
    <source>
        <strain evidence="17 18">IP1</strain>
    </source>
</reference>
<evidence type="ECO:0000259" key="16">
    <source>
        <dbReference type="SMART" id="SM00831"/>
    </source>
</evidence>
<dbReference type="InterPro" id="IPR008250">
    <property type="entry name" value="ATPase_P-typ_transduc_dom_A_sf"/>
</dbReference>
<dbReference type="Gene3D" id="3.40.50.1000">
    <property type="entry name" value="HAD superfamily/HAD-like"/>
    <property type="match status" value="1"/>
</dbReference>
<dbReference type="InterPro" id="IPR044492">
    <property type="entry name" value="P_typ_ATPase_HD_dom"/>
</dbReference>
<dbReference type="CDD" id="cd02081">
    <property type="entry name" value="P-type_ATPase_Ca_PMCA-like"/>
    <property type="match status" value="1"/>
</dbReference>
<proteinExistence type="predicted"/>
<dbReference type="NCBIfam" id="TIGR01517">
    <property type="entry name" value="ATPase-IIB_Ca"/>
    <property type="match status" value="1"/>
</dbReference>
<dbReference type="KEGG" id="eiv:EIN_376430"/>
<dbReference type="FunFam" id="2.70.150.10:FF:000029">
    <property type="entry name" value="Calcium-transporting ATPase"/>
    <property type="match status" value="1"/>
</dbReference>
<feature type="non-terminal residue" evidence="17">
    <location>
        <position position="921"/>
    </location>
</feature>
<evidence type="ECO:0000313" key="18">
    <source>
        <dbReference type="Proteomes" id="UP000014680"/>
    </source>
</evidence>
<evidence type="ECO:0000256" key="8">
    <source>
        <dbReference type="ARBA" id="ARBA00022837"/>
    </source>
</evidence>
<dbReference type="Gene3D" id="2.70.150.10">
    <property type="entry name" value="Calcium-transporting ATPase, cytoplasmic transduction domain A"/>
    <property type="match status" value="1"/>
</dbReference>
<dbReference type="SUPFAM" id="SSF81653">
    <property type="entry name" value="Calcium ATPase, transduction domain A"/>
    <property type="match status" value="1"/>
</dbReference>
<keyword evidence="13" id="KW-0406">Ion transport</keyword>
<keyword evidence="12 15" id="KW-1133">Transmembrane helix</keyword>
<protein>
    <recommendedName>
        <fullName evidence="2">P-type Ca(2+) transporter</fullName>
        <ecNumber evidence="2">7.2.2.10</ecNumber>
    </recommendedName>
</protein>
<keyword evidence="9" id="KW-0067">ATP-binding</keyword>
<evidence type="ECO:0000256" key="3">
    <source>
        <dbReference type="ARBA" id="ARBA00022448"/>
    </source>
</evidence>
<dbReference type="EMBL" id="KB207268">
    <property type="protein sequence ID" value="ELP83478.1"/>
    <property type="molecule type" value="Genomic_DNA"/>
</dbReference>
<evidence type="ECO:0000256" key="12">
    <source>
        <dbReference type="ARBA" id="ARBA00022989"/>
    </source>
</evidence>
<dbReference type="VEuPathDB" id="AmoebaDB:EIN_376430"/>
<comment type="subcellular location">
    <subcellularLocation>
        <location evidence="1">Endomembrane system</location>
        <topology evidence="1">Multi-pass membrane protein</topology>
    </subcellularLocation>
</comment>
<dbReference type="GO" id="GO:0046872">
    <property type="term" value="F:metal ion binding"/>
    <property type="evidence" value="ECO:0007669"/>
    <property type="project" value="UniProtKB-KW"/>
</dbReference>
<evidence type="ECO:0000256" key="10">
    <source>
        <dbReference type="ARBA" id="ARBA00022842"/>
    </source>
</evidence>
<dbReference type="InterPro" id="IPR023214">
    <property type="entry name" value="HAD_sf"/>
</dbReference>
<dbReference type="PANTHER" id="PTHR24093">
    <property type="entry name" value="CATION TRANSPORTING ATPASE"/>
    <property type="match status" value="1"/>
</dbReference>
<dbReference type="Pfam" id="PF00690">
    <property type="entry name" value="Cation_ATPase_N"/>
    <property type="match status" value="1"/>
</dbReference>
<dbReference type="InterPro" id="IPR001757">
    <property type="entry name" value="P_typ_ATPase"/>
</dbReference>
<name>A0A0A1TW20_ENTIV</name>
<keyword evidence="11" id="KW-1278">Translocase</keyword>
<dbReference type="InterPro" id="IPR036412">
    <property type="entry name" value="HAD-like_sf"/>
</dbReference>
<evidence type="ECO:0000256" key="2">
    <source>
        <dbReference type="ARBA" id="ARBA00012790"/>
    </source>
</evidence>
<dbReference type="Pfam" id="PF13246">
    <property type="entry name" value="Cation_ATPase"/>
    <property type="match status" value="1"/>
</dbReference>
<dbReference type="PROSITE" id="PS00154">
    <property type="entry name" value="ATPASE_E1_E2"/>
    <property type="match status" value="1"/>
</dbReference>
<evidence type="ECO:0000256" key="1">
    <source>
        <dbReference type="ARBA" id="ARBA00004127"/>
    </source>
</evidence>
<feature type="non-terminal residue" evidence="17">
    <location>
        <position position="1"/>
    </location>
</feature>
<dbReference type="SMART" id="SM00831">
    <property type="entry name" value="Cation_ATPase_N"/>
    <property type="match status" value="1"/>
</dbReference>
<dbReference type="Gene3D" id="3.40.1110.10">
    <property type="entry name" value="Calcium-transporting ATPase, cytoplasmic domain N"/>
    <property type="match status" value="1"/>
</dbReference>
<keyword evidence="14 15" id="KW-0472">Membrane</keyword>
<evidence type="ECO:0000256" key="14">
    <source>
        <dbReference type="ARBA" id="ARBA00023136"/>
    </source>
</evidence>
<evidence type="ECO:0000256" key="5">
    <source>
        <dbReference type="ARBA" id="ARBA00022692"/>
    </source>
</evidence>
<dbReference type="InterPro" id="IPR006068">
    <property type="entry name" value="ATPase_P-typ_cation-transptr_C"/>
</dbReference>
<evidence type="ECO:0000256" key="6">
    <source>
        <dbReference type="ARBA" id="ARBA00022723"/>
    </source>
</evidence>
<evidence type="ECO:0000256" key="11">
    <source>
        <dbReference type="ARBA" id="ARBA00022967"/>
    </source>
</evidence>
<dbReference type="NCBIfam" id="TIGR01494">
    <property type="entry name" value="ATPase_P-type"/>
    <property type="match status" value="2"/>
</dbReference>
<keyword evidence="10" id="KW-0460">Magnesium</keyword>
<keyword evidence="6" id="KW-0479">Metal-binding</keyword>
<evidence type="ECO:0000256" key="9">
    <source>
        <dbReference type="ARBA" id="ARBA00022840"/>
    </source>
</evidence>
<dbReference type="Gene3D" id="1.20.1110.10">
    <property type="entry name" value="Calcium-transporting ATPase, transmembrane domain"/>
    <property type="match status" value="2"/>
</dbReference>
<dbReference type="InterPro" id="IPR006408">
    <property type="entry name" value="P-type_ATPase_IIB"/>
</dbReference>
<dbReference type="GO" id="GO:0005886">
    <property type="term" value="C:plasma membrane"/>
    <property type="evidence" value="ECO:0007669"/>
    <property type="project" value="TreeGrafter"/>
</dbReference>
<dbReference type="GO" id="GO:0016887">
    <property type="term" value="F:ATP hydrolysis activity"/>
    <property type="evidence" value="ECO:0007669"/>
    <property type="project" value="InterPro"/>
</dbReference>
<dbReference type="FunFam" id="1.20.1110.10:FF:000002">
    <property type="entry name" value="Calcium-transporting ATPase"/>
    <property type="match status" value="1"/>
</dbReference>
<dbReference type="AlphaFoldDB" id="A0A0A1TW20"/>
<feature type="domain" description="Cation-transporting P-type ATPase N-terminal" evidence="16">
    <location>
        <begin position="46"/>
        <end position="118"/>
    </location>
</feature>
<evidence type="ECO:0000256" key="13">
    <source>
        <dbReference type="ARBA" id="ARBA00023065"/>
    </source>
</evidence>
<accession>A0A0A1TW20</accession>
<organism evidence="17 18">
    <name type="scientific">Entamoeba invadens IP1</name>
    <dbReference type="NCBI Taxonomy" id="370355"/>
    <lineage>
        <taxon>Eukaryota</taxon>
        <taxon>Amoebozoa</taxon>
        <taxon>Evosea</taxon>
        <taxon>Archamoebae</taxon>
        <taxon>Mastigamoebida</taxon>
        <taxon>Entamoebidae</taxon>
        <taxon>Entamoeba</taxon>
    </lineage>
</organism>
<dbReference type="EC" id="7.2.2.10" evidence="2"/>
<dbReference type="PANTHER" id="PTHR24093:SF369">
    <property type="entry name" value="CALCIUM-TRANSPORTING ATPASE"/>
    <property type="match status" value="1"/>
</dbReference>
<dbReference type="Proteomes" id="UP000014680">
    <property type="component" value="Unassembled WGS sequence"/>
</dbReference>
<keyword evidence="5 15" id="KW-0812">Transmembrane</keyword>
<dbReference type="OrthoDB" id="3352408at2759"/>
<dbReference type="Pfam" id="PF00122">
    <property type="entry name" value="E1-E2_ATPase"/>
    <property type="match status" value="1"/>
</dbReference>
<evidence type="ECO:0000256" key="7">
    <source>
        <dbReference type="ARBA" id="ARBA00022741"/>
    </source>
</evidence>
<dbReference type="GO" id="GO:0005524">
    <property type="term" value="F:ATP binding"/>
    <property type="evidence" value="ECO:0007669"/>
    <property type="project" value="UniProtKB-KW"/>
</dbReference>
<dbReference type="PRINTS" id="PR00120">
    <property type="entry name" value="HATPASE"/>
</dbReference>
<dbReference type="OMA" id="MINVHDI"/>
<dbReference type="GeneID" id="14882405"/>
<dbReference type="PRINTS" id="PR00119">
    <property type="entry name" value="CATATPASE"/>
</dbReference>
<dbReference type="FunFam" id="3.40.50.1000:FF:000193">
    <property type="entry name" value="Plasma membrane calcium-transporting ATPase 2"/>
    <property type="match status" value="1"/>
</dbReference>
<feature type="transmembrane region" description="Helical" evidence="15">
    <location>
        <begin position="102"/>
        <end position="122"/>
    </location>
</feature>
<dbReference type="InterPro" id="IPR023298">
    <property type="entry name" value="ATPase_P-typ_TM_dom_sf"/>
</dbReference>
<dbReference type="RefSeq" id="XP_004182824.1">
    <property type="nucleotide sequence ID" value="XM_004182776.1"/>
</dbReference>
<feature type="transmembrane region" description="Helical" evidence="15">
    <location>
        <begin position="373"/>
        <end position="399"/>
    </location>
</feature>
<sequence length="921" mass="102308">MGGKPSKQQKQLELYTGKKDATPYYNITGSTLSKMISNKDGELLTHYGGVEGIAKTIQTDLHNGISDESFVRRREQFGHNKTPDPVIVPFWKIWFEALQDKTLIILIVAAIVSLILAFAIPSNLDSCVVETSDAKKEFNTDWIEGFAILLAVLAVSLGGSASDYSKQKKFIALSSEEQDVKIKVTRNGQQTEISTFDLCVGDLIYLDVGDILPADGIYVRGNDLRIDQSDMTGESDAVRKTADNFYMMSGTKVTDGNGEMLVVAVGPNSMWGNTMQAVNQNKSDPTPLQESLDDLAVKIGYLGMACGGIVFLVLTIYYMVSQLNHDPVMKSTETNGIIKGCETCNVSETDPNFKDWCEDYAFDWKTMTVLVDYFIIGVTIIVVAVPEGLPLAVTISLAYSMKQMFKDNNLVRHLKACETMSNCTNICSDKTGTLTENRMTVVNGWFGGVKMERRGQDFHIDKTYEDMIHLNIAMNSSPSTSLSNENGDIRVIGNKTEGALLLFSRDRGTDYLEMRKQHGDDIYQMFAFSSAKKRMNTLMWMKRPDSLRMFTKGAPEMILDTCTRYMDASGIMKDMTEDIRNELEACQREWAEKGYRTLSLSFKDMEPADKGDLTKKFETINEDGSTLLCLFGIEDPLRPEVEEAVRTCQSAGITVRMVTGDNIATAKSIARQCHIITEETDVEIEGKKFSELQDEEVIAMLPNLKVIARCSPEDKKRLVCLLKDQGEVVAVTGDGTNDVPALKAAHIGLAMGIRGTDVAKRVSDIVILDDNFKSIVKSVLWGRCVFDNIRKFLQFQLTVNVSALALCVIGSIFIGESPLNALQMLWVNLIMDTMAALALGTEKPTPSLLNRKPYGKYDSLISNYMIRNITIQTLYQLACMLPLIFAGRFIPFLEAPCGFVSTVGRSTGFDYTKECASWDQS</sequence>
<evidence type="ECO:0000256" key="4">
    <source>
        <dbReference type="ARBA" id="ARBA00022568"/>
    </source>
</evidence>
<dbReference type="InterPro" id="IPR004014">
    <property type="entry name" value="ATPase_P-typ_cation-transptr_N"/>
</dbReference>
<dbReference type="FunFam" id="3.40.50.1000:FF:000001">
    <property type="entry name" value="Phospholipid-transporting ATPase IC"/>
    <property type="match status" value="1"/>
</dbReference>
<evidence type="ECO:0000313" key="17">
    <source>
        <dbReference type="EMBL" id="ELP83478.1"/>
    </source>
</evidence>
<dbReference type="SFLD" id="SFLDF00027">
    <property type="entry name" value="p-type_atpase"/>
    <property type="match status" value="1"/>
</dbReference>
<feature type="transmembrane region" description="Helical" evidence="15">
    <location>
        <begin position="797"/>
        <end position="815"/>
    </location>
</feature>
<evidence type="ECO:0000256" key="15">
    <source>
        <dbReference type="SAM" id="Phobius"/>
    </source>
</evidence>
<keyword evidence="3" id="KW-0813">Transport</keyword>
<dbReference type="SUPFAM" id="SSF81660">
    <property type="entry name" value="Metal cation-transporting ATPase, ATP-binding domain N"/>
    <property type="match status" value="1"/>
</dbReference>
<dbReference type="InterPro" id="IPR018303">
    <property type="entry name" value="ATPase_P-typ_P_site"/>
</dbReference>
<gene>
    <name evidence="17" type="ORF">EIN_376430</name>
</gene>
<keyword evidence="18" id="KW-1185">Reference proteome</keyword>
<dbReference type="GO" id="GO:0005388">
    <property type="term" value="F:P-type calcium transporter activity"/>
    <property type="evidence" value="ECO:0007669"/>
    <property type="project" value="UniProtKB-EC"/>
</dbReference>
<keyword evidence="8" id="KW-0106">Calcium</keyword>
<dbReference type="SFLD" id="SFLDS00003">
    <property type="entry name" value="Haloacid_Dehalogenase"/>
    <property type="match status" value="1"/>
</dbReference>
<dbReference type="InterPro" id="IPR023299">
    <property type="entry name" value="ATPase_P-typ_cyto_dom_N"/>
</dbReference>
<dbReference type="SUPFAM" id="SSF56784">
    <property type="entry name" value="HAD-like"/>
    <property type="match status" value="1"/>
</dbReference>
<feature type="transmembrane region" description="Helical" evidence="15">
    <location>
        <begin position="142"/>
        <end position="161"/>
    </location>
</feature>
<dbReference type="InterPro" id="IPR059000">
    <property type="entry name" value="ATPase_P-type_domA"/>
</dbReference>
<dbReference type="Pfam" id="PF00689">
    <property type="entry name" value="Cation_ATPase_C"/>
    <property type="match status" value="1"/>
</dbReference>
<keyword evidence="7" id="KW-0547">Nucleotide-binding</keyword>
<dbReference type="GO" id="GO:0012505">
    <property type="term" value="C:endomembrane system"/>
    <property type="evidence" value="ECO:0007669"/>
    <property type="project" value="UniProtKB-SubCell"/>
</dbReference>
<feature type="transmembrane region" description="Helical" evidence="15">
    <location>
        <begin position="299"/>
        <end position="320"/>
    </location>
</feature>